<comment type="caution">
    <text evidence="8">The sequence shown here is derived from an EMBL/GenBank/DDBJ whole genome shotgun (WGS) entry which is preliminary data.</text>
</comment>
<evidence type="ECO:0000256" key="4">
    <source>
        <dbReference type="PROSITE-ProRule" id="PRU00284"/>
    </source>
</evidence>
<gene>
    <name evidence="8" type="ORF">LMG18091_03309</name>
</gene>
<dbReference type="PROSITE" id="PS50111">
    <property type="entry name" value="CHEMOTAXIS_TRANSDUC_2"/>
    <property type="match status" value="1"/>
</dbReference>
<dbReference type="FunFam" id="1.10.287.950:FF:000001">
    <property type="entry name" value="Methyl-accepting chemotaxis sensory transducer"/>
    <property type="match status" value="1"/>
</dbReference>
<evidence type="ECO:0000256" key="3">
    <source>
        <dbReference type="ARBA" id="ARBA00029447"/>
    </source>
</evidence>
<dbReference type="InterPro" id="IPR047347">
    <property type="entry name" value="YvaQ-like_sensor"/>
</dbReference>
<evidence type="ECO:0000313" key="8">
    <source>
        <dbReference type="EMBL" id="CAJ0700924.1"/>
    </source>
</evidence>
<proteinExistence type="inferred from homology"/>
<keyword evidence="6" id="KW-1133">Transmembrane helix</keyword>
<dbReference type="CDD" id="cd11386">
    <property type="entry name" value="MCP_signal"/>
    <property type="match status" value="1"/>
</dbReference>
<dbReference type="PANTHER" id="PTHR43531:SF14">
    <property type="entry name" value="METHYL-ACCEPTING CHEMOTAXIS PROTEIN I-RELATED"/>
    <property type="match status" value="1"/>
</dbReference>
<dbReference type="GO" id="GO:0004888">
    <property type="term" value="F:transmembrane signaling receptor activity"/>
    <property type="evidence" value="ECO:0007669"/>
    <property type="project" value="TreeGrafter"/>
</dbReference>
<keyword evidence="5" id="KW-0175">Coiled coil</keyword>
<comment type="similarity">
    <text evidence="3">Belongs to the methyl-accepting chemotaxis (MCP) protein family.</text>
</comment>
<dbReference type="InterPro" id="IPR051310">
    <property type="entry name" value="MCP_chemotaxis"/>
</dbReference>
<organism evidence="8 9">
    <name type="scientific">Ralstonia wenshanensis</name>
    <dbReference type="NCBI Taxonomy" id="2842456"/>
    <lineage>
        <taxon>Bacteria</taxon>
        <taxon>Pseudomonadati</taxon>
        <taxon>Pseudomonadota</taxon>
        <taxon>Betaproteobacteria</taxon>
        <taxon>Burkholderiales</taxon>
        <taxon>Burkholderiaceae</taxon>
        <taxon>Ralstonia</taxon>
    </lineage>
</organism>
<dbReference type="InterPro" id="IPR024478">
    <property type="entry name" value="HlyB_4HB_MCP"/>
</dbReference>
<dbReference type="EMBL" id="CATWAF010000004">
    <property type="protein sequence ID" value="CAJ0700924.1"/>
    <property type="molecule type" value="Genomic_DNA"/>
</dbReference>
<evidence type="ECO:0000256" key="1">
    <source>
        <dbReference type="ARBA" id="ARBA00004370"/>
    </source>
</evidence>
<keyword evidence="9" id="KW-1185">Reference proteome</keyword>
<name>A0AAD2B4A7_9RALS</name>
<feature type="transmembrane region" description="Helical" evidence="6">
    <location>
        <begin position="195"/>
        <end position="215"/>
    </location>
</feature>
<keyword evidence="4" id="KW-0807">Transducer</keyword>
<dbReference type="SUPFAM" id="SSF58104">
    <property type="entry name" value="Methyl-accepting chemotaxis protein (MCP) signaling domain"/>
    <property type="match status" value="1"/>
</dbReference>
<dbReference type="Gene3D" id="1.10.287.950">
    <property type="entry name" value="Methyl-accepting chemotaxis protein"/>
    <property type="match status" value="1"/>
</dbReference>
<dbReference type="GO" id="GO:0006935">
    <property type="term" value="P:chemotaxis"/>
    <property type="evidence" value="ECO:0007669"/>
    <property type="project" value="TreeGrafter"/>
</dbReference>
<dbReference type="CDD" id="cd19411">
    <property type="entry name" value="MCP2201-like_sensor"/>
    <property type="match status" value="1"/>
</dbReference>
<feature type="coiled-coil region" evidence="5">
    <location>
        <begin position="477"/>
        <end position="504"/>
    </location>
</feature>
<keyword evidence="6" id="KW-0812">Transmembrane</keyword>
<dbReference type="Proteomes" id="UP001189915">
    <property type="component" value="Unassembled WGS sequence"/>
</dbReference>
<dbReference type="Pfam" id="PF00015">
    <property type="entry name" value="MCPsignal"/>
    <property type="match status" value="1"/>
</dbReference>
<dbReference type="InterPro" id="IPR004089">
    <property type="entry name" value="MCPsignal_dom"/>
</dbReference>
<dbReference type="PANTHER" id="PTHR43531">
    <property type="entry name" value="PROTEIN ICFG"/>
    <property type="match status" value="1"/>
</dbReference>
<evidence type="ECO:0000256" key="5">
    <source>
        <dbReference type="SAM" id="Coils"/>
    </source>
</evidence>
<accession>A0AAD2B4A7</accession>
<dbReference type="AlphaFoldDB" id="A0AAD2B4A7"/>
<evidence type="ECO:0000256" key="2">
    <source>
        <dbReference type="ARBA" id="ARBA00022481"/>
    </source>
</evidence>
<comment type="subcellular location">
    <subcellularLocation>
        <location evidence="1">Membrane</location>
    </subcellularLocation>
</comment>
<sequence>MRFSKMKVATQLAWGFGLTMGLLVLLMAFSLQRMSDFRRLLEDTTEINAVEAKLAAKMYSSVTERALAYRNIVLLEQHDEIQIELSRVDKQEALYSEADRKLGRMFDTLPDTTAEEKTLLAQIRQQAELAAPFAARVKALIAAGHKEDAYKVLRFEFRPVQRAWWDLLGKLQAFEEKLNDENTAKAKSSYIDSRNWLLALSVLALLVSLAASVLITRGLLRKLGGEPGTVADIASQIAGGNLAVAIPTRDDNQTSLMHAMKRMRDSLATIAEQVHTSTDTLATASEQIATGNFDLSTRTQEQASALEECAASMEELNATVKQNADHARHANQLAATAAEVATRGGTVVARVVDTMGAISESARKVSEIIGVIDSIAFQTNILALNAAVEAARAGEQGRGFAVVASEVRGLAQRSAAAAKEIKLLINDSANHVDAGSTLVEQAGTTMQDVVTSIHRVTAIVTEIMGATDEQASGIDQIHRAITQMDEVTQQNAALVEEAAAAAESMREQSSRLVGVVSVFKLANQAKAAAPAAARIGYHQPALLPA</sequence>
<protein>
    <recommendedName>
        <fullName evidence="7">Methyl-accepting transducer domain-containing protein</fullName>
    </recommendedName>
</protein>
<evidence type="ECO:0000256" key="6">
    <source>
        <dbReference type="SAM" id="Phobius"/>
    </source>
</evidence>
<feature type="transmembrane region" description="Helical" evidence="6">
    <location>
        <begin position="12"/>
        <end position="31"/>
    </location>
</feature>
<dbReference type="GO" id="GO:0007165">
    <property type="term" value="P:signal transduction"/>
    <property type="evidence" value="ECO:0007669"/>
    <property type="project" value="UniProtKB-KW"/>
</dbReference>
<evidence type="ECO:0000259" key="7">
    <source>
        <dbReference type="PROSITE" id="PS50111"/>
    </source>
</evidence>
<evidence type="ECO:0000313" key="9">
    <source>
        <dbReference type="Proteomes" id="UP001189915"/>
    </source>
</evidence>
<feature type="domain" description="Methyl-accepting transducer" evidence="7">
    <location>
        <begin position="277"/>
        <end position="506"/>
    </location>
</feature>
<keyword evidence="6" id="KW-0472">Membrane</keyword>
<dbReference type="Pfam" id="PF12729">
    <property type="entry name" value="4HB_MCP_1"/>
    <property type="match status" value="1"/>
</dbReference>
<keyword evidence="2" id="KW-0488">Methylation</keyword>
<dbReference type="SMART" id="SM00283">
    <property type="entry name" value="MA"/>
    <property type="match status" value="1"/>
</dbReference>
<dbReference type="GO" id="GO:0005886">
    <property type="term" value="C:plasma membrane"/>
    <property type="evidence" value="ECO:0007669"/>
    <property type="project" value="TreeGrafter"/>
</dbReference>
<dbReference type="RefSeq" id="WP_316870638.1">
    <property type="nucleotide sequence ID" value="NZ_CATWAF010000004.1"/>
</dbReference>
<reference evidence="8 9" key="1">
    <citation type="submission" date="2023-07" db="EMBL/GenBank/DDBJ databases">
        <authorList>
            <person name="Peeters C."/>
        </authorList>
    </citation>
    <scope>NUCLEOTIDE SEQUENCE [LARGE SCALE GENOMIC DNA]</scope>
    <source>
        <strain evidence="8 9">LMG 18091</strain>
    </source>
</reference>